<feature type="transmembrane region" description="Helical" evidence="1">
    <location>
        <begin position="63"/>
        <end position="81"/>
    </location>
</feature>
<comment type="caution">
    <text evidence="2">The sequence shown here is derived from an EMBL/GenBank/DDBJ whole genome shotgun (WGS) entry which is preliminary data.</text>
</comment>
<feature type="transmembrane region" description="Helical" evidence="1">
    <location>
        <begin position="118"/>
        <end position="140"/>
    </location>
</feature>
<dbReference type="RefSeq" id="WP_125307202.1">
    <property type="nucleotide sequence ID" value="NZ_RSEC01000032.1"/>
</dbReference>
<dbReference type="OrthoDB" id="9803163at2"/>
<evidence type="ECO:0000313" key="3">
    <source>
        <dbReference type="Proteomes" id="UP000267081"/>
    </source>
</evidence>
<dbReference type="Proteomes" id="UP000267081">
    <property type="component" value="Unassembled WGS sequence"/>
</dbReference>
<accession>A0A3R9FR85</accession>
<evidence type="ECO:0000313" key="2">
    <source>
        <dbReference type="EMBL" id="RSD21952.1"/>
    </source>
</evidence>
<feature type="transmembrane region" description="Helical" evidence="1">
    <location>
        <begin position="20"/>
        <end position="43"/>
    </location>
</feature>
<gene>
    <name evidence="2" type="ORF">EIY87_09025</name>
</gene>
<feature type="transmembrane region" description="Helical" evidence="1">
    <location>
        <begin position="184"/>
        <end position="201"/>
    </location>
</feature>
<organism evidence="2 3">
    <name type="scientific">Amycolatopsis eburnea</name>
    <dbReference type="NCBI Taxonomy" id="2267691"/>
    <lineage>
        <taxon>Bacteria</taxon>
        <taxon>Bacillati</taxon>
        <taxon>Actinomycetota</taxon>
        <taxon>Actinomycetes</taxon>
        <taxon>Pseudonocardiales</taxon>
        <taxon>Pseudonocardiaceae</taxon>
        <taxon>Amycolatopsis</taxon>
    </lineage>
</organism>
<dbReference type="AlphaFoldDB" id="A0A3R9FR85"/>
<evidence type="ECO:0008006" key="4">
    <source>
        <dbReference type="Google" id="ProtNLM"/>
    </source>
</evidence>
<keyword evidence="3" id="KW-1185">Reference proteome</keyword>
<keyword evidence="1" id="KW-1133">Transmembrane helix</keyword>
<reference evidence="2 3" key="1">
    <citation type="submission" date="2018-12" db="EMBL/GenBank/DDBJ databases">
        <title>Amycolatopsis eburnea sp. nov. actinomycete associate with arbuscular mycorrhiza fungal spore.</title>
        <authorList>
            <person name="Lumyong S."/>
            <person name="Chaiya L."/>
        </authorList>
    </citation>
    <scope>NUCLEOTIDE SEQUENCE [LARGE SCALE GENOMIC DNA]</scope>
    <source>
        <strain evidence="2 3">GLM-1</strain>
    </source>
</reference>
<evidence type="ECO:0000256" key="1">
    <source>
        <dbReference type="SAM" id="Phobius"/>
    </source>
</evidence>
<keyword evidence="1" id="KW-0812">Transmembrane</keyword>
<keyword evidence="1" id="KW-0472">Membrane</keyword>
<sequence>MNNPPNSETLRTYIAKTYYALRWGMAGIAFLLPFFLLFVGPLTDAGPQPDSISGYYHTPLRDVFVGALVTTGTFMVLYKIFTPLENWLLNIAGVSAILVAMLPCAVPEGRPPAEFTFPAGHAVFAIITFVCIGLTAILCAKKTVFLLPEDKQKIFRVTYRTIGWLMILLPAVVGLFDWAGWVNLFWVEAAGLWVFSAYWITKTIEFGITGAEKQAITGTPEPAV</sequence>
<proteinExistence type="predicted"/>
<feature type="transmembrane region" description="Helical" evidence="1">
    <location>
        <begin position="88"/>
        <end position="106"/>
    </location>
</feature>
<feature type="transmembrane region" description="Helical" evidence="1">
    <location>
        <begin position="161"/>
        <end position="178"/>
    </location>
</feature>
<dbReference type="EMBL" id="RSEC01000032">
    <property type="protein sequence ID" value="RSD21952.1"/>
    <property type="molecule type" value="Genomic_DNA"/>
</dbReference>
<name>A0A3R9FR85_9PSEU</name>
<protein>
    <recommendedName>
        <fullName evidence="4">DUF998 domain-containing protein</fullName>
    </recommendedName>
</protein>